<evidence type="ECO:0000313" key="2">
    <source>
        <dbReference type="EMBL" id="GAE95246.1"/>
    </source>
</evidence>
<dbReference type="EMBL" id="BAVS01000045">
    <property type="protein sequence ID" value="GAE95246.1"/>
    <property type="molecule type" value="Genomic_DNA"/>
</dbReference>
<sequence length="438" mass="47922">MKKLLIQLSVLFVVVLLAACGNDEESQGSDGGGEEEVSLTLWHHFSGEDTRSQTMRDLMKDFEEENPNVKLDIQAIPRDGYQTRLKTVAAADEMPDVFVMWPGTMTEEFQNGGLLQPINEFLDSKPEWKDEFLPGSFDGFTVDGNIYSVPTGLSPTSFLYYNSKLFEDNGVEVPQTWDQLLAAIDTFNQNDITPIALGNKAGWPAQSSVLSSLADRVTGSEWFLEAASLEGDAKFTDDVFVTALEHFQHLAEVNAFQEGFNSIDHTQAEQMFAREEAAMLIDGGWALTELANSASEEVLENLEVTVLPEIEGGEGKPNAISGVVAVGFGIAKGIEGEQKEAAQELMYKLAGPEAQQATVNSSQLVSYRVQPDEEKVTSLFIKVNELLDTVEMSPVYDGVLTSAGTDAINNGLQELLMGEDPKVVAEKLQQGQEKGMQE</sequence>
<keyword evidence="1" id="KW-0732">Signal</keyword>
<dbReference type="STRING" id="1298598.JCM21714_4463"/>
<dbReference type="Proteomes" id="UP000019102">
    <property type="component" value="Unassembled WGS sequence"/>
</dbReference>
<proteinExistence type="predicted"/>
<dbReference type="PROSITE" id="PS51257">
    <property type="entry name" value="PROKAR_LIPOPROTEIN"/>
    <property type="match status" value="1"/>
</dbReference>
<organism evidence="2 3">
    <name type="scientific">Gracilibacillus boraciitolerans JCM 21714</name>
    <dbReference type="NCBI Taxonomy" id="1298598"/>
    <lineage>
        <taxon>Bacteria</taxon>
        <taxon>Bacillati</taxon>
        <taxon>Bacillota</taxon>
        <taxon>Bacilli</taxon>
        <taxon>Bacillales</taxon>
        <taxon>Bacillaceae</taxon>
        <taxon>Gracilibacillus</taxon>
    </lineage>
</organism>
<feature type="chain" id="PRO_5039264092" evidence="1">
    <location>
        <begin position="19"/>
        <end position="438"/>
    </location>
</feature>
<dbReference type="PANTHER" id="PTHR43649">
    <property type="entry name" value="ARABINOSE-BINDING PROTEIN-RELATED"/>
    <property type="match status" value="1"/>
</dbReference>
<dbReference type="Gene3D" id="3.40.190.10">
    <property type="entry name" value="Periplasmic binding protein-like II"/>
    <property type="match status" value="2"/>
</dbReference>
<gene>
    <name evidence="2" type="ORF">JCM21714_4463</name>
</gene>
<dbReference type="InterPro" id="IPR050490">
    <property type="entry name" value="Bact_solute-bd_prot1"/>
</dbReference>
<evidence type="ECO:0000256" key="1">
    <source>
        <dbReference type="SAM" id="SignalP"/>
    </source>
</evidence>
<dbReference type="RefSeq" id="WP_035726031.1">
    <property type="nucleotide sequence ID" value="NZ_BAVS01000045.1"/>
</dbReference>
<evidence type="ECO:0000313" key="3">
    <source>
        <dbReference type="Proteomes" id="UP000019102"/>
    </source>
</evidence>
<dbReference type="InterPro" id="IPR006059">
    <property type="entry name" value="SBP"/>
</dbReference>
<keyword evidence="3" id="KW-1185">Reference proteome</keyword>
<dbReference type="eggNOG" id="COG1653">
    <property type="taxonomic scope" value="Bacteria"/>
</dbReference>
<dbReference type="SUPFAM" id="SSF53850">
    <property type="entry name" value="Periplasmic binding protein-like II"/>
    <property type="match status" value="1"/>
</dbReference>
<name>W4VPY8_9BACI</name>
<dbReference type="OrthoDB" id="9798191at2"/>
<comment type="caution">
    <text evidence="2">The sequence shown here is derived from an EMBL/GenBank/DDBJ whole genome shotgun (WGS) entry which is preliminary data.</text>
</comment>
<accession>W4VPY8</accession>
<dbReference type="Pfam" id="PF01547">
    <property type="entry name" value="SBP_bac_1"/>
    <property type="match status" value="1"/>
</dbReference>
<dbReference type="PANTHER" id="PTHR43649:SF14">
    <property type="entry name" value="BLR3389 PROTEIN"/>
    <property type="match status" value="1"/>
</dbReference>
<protein>
    <submittedName>
        <fullName evidence="2">ABC transporter</fullName>
    </submittedName>
</protein>
<dbReference type="AlphaFoldDB" id="W4VPY8"/>
<reference evidence="2 3" key="1">
    <citation type="journal article" date="2014" name="Genome Announc.">
        <title>Draft Genome Sequence of the Boron-Tolerant and Moderately Halotolerant Bacterium Gracilibacillus boraciitolerans JCM 21714T.</title>
        <authorList>
            <person name="Ahmed I."/>
            <person name="Oshima K."/>
            <person name="Suda W."/>
            <person name="Kitamura K."/>
            <person name="Iida T."/>
            <person name="Ohmori Y."/>
            <person name="Fujiwara T."/>
            <person name="Hattori M."/>
            <person name="Ohkuma M."/>
        </authorList>
    </citation>
    <scope>NUCLEOTIDE SEQUENCE [LARGE SCALE GENOMIC DNA]</scope>
    <source>
        <strain evidence="2 3">JCM 21714</strain>
    </source>
</reference>
<feature type="signal peptide" evidence="1">
    <location>
        <begin position="1"/>
        <end position="18"/>
    </location>
</feature>